<protein>
    <submittedName>
        <fullName evidence="2">Uncharacterized protein</fullName>
    </submittedName>
</protein>
<keyword evidence="3" id="KW-1185">Reference proteome</keyword>
<name>A0ABD3B180_9GENT</name>
<dbReference type="Proteomes" id="UP001630127">
    <property type="component" value="Unassembled WGS sequence"/>
</dbReference>
<dbReference type="AlphaFoldDB" id="A0ABD3B180"/>
<feature type="region of interest" description="Disordered" evidence="1">
    <location>
        <begin position="42"/>
        <end position="83"/>
    </location>
</feature>
<evidence type="ECO:0000313" key="3">
    <source>
        <dbReference type="Proteomes" id="UP001630127"/>
    </source>
</evidence>
<reference evidence="2 3" key="1">
    <citation type="submission" date="2024-11" db="EMBL/GenBank/DDBJ databases">
        <title>A near-complete genome assembly of Cinchona calisaya.</title>
        <authorList>
            <person name="Lian D.C."/>
            <person name="Zhao X.W."/>
            <person name="Wei L."/>
        </authorList>
    </citation>
    <scope>NUCLEOTIDE SEQUENCE [LARGE SCALE GENOMIC DNA]</scope>
    <source>
        <tissue evidence="2">Nenye</tissue>
    </source>
</reference>
<comment type="caution">
    <text evidence="2">The sequence shown here is derived from an EMBL/GenBank/DDBJ whole genome shotgun (WGS) entry which is preliminary data.</text>
</comment>
<organism evidence="2 3">
    <name type="scientific">Cinchona calisaya</name>
    <dbReference type="NCBI Taxonomy" id="153742"/>
    <lineage>
        <taxon>Eukaryota</taxon>
        <taxon>Viridiplantae</taxon>
        <taxon>Streptophyta</taxon>
        <taxon>Embryophyta</taxon>
        <taxon>Tracheophyta</taxon>
        <taxon>Spermatophyta</taxon>
        <taxon>Magnoliopsida</taxon>
        <taxon>eudicotyledons</taxon>
        <taxon>Gunneridae</taxon>
        <taxon>Pentapetalae</taxon>
        <taxon>asterids</taxon>
        <taxon>lamiids</taxon>
        <taxon>Gentianales</taxon>
        <taxon>Rubiaceae</taxon>
        <taxon>Cinchonoideae</taxon>
        <taxon>Cinchoneae</taxon>
        <taxon>Cinchona</taxon>
    </lineage>
</organism>
<sequence length="146" mass="16031">MSRVQTSNLSILRDGRALLGSKGSSYPKDVVNTIMVDVKPIEPIESGNQDGSKETGEIRSHETLGTNKNAKRNPAKGKAAMTCQDEQRRITHFMSRGITNAENVQILIEGSSSKEILSLIKDSKRPPRKVTIIATEVERDGIENLT</sequence>
<gene>
    <name evidence="2" type="ORF">ACH5RR_000646</name>
</gene>
<dbReference type="EMBL" id="JBJUIK010000001">
    <property type="protein sequence ID" value="KAL3537280.1"/>
    <property type="molecule type" value="Genomic_DNA"/>
</dbReference>
<evidence type="ECO:0000256" key="1">
    <source>
        <dbReference type="SAM" id="MobiDB-lite"/>
    </source>
</evidence>
<evidence type="ECO:0000313" key="2">
    <source>
        <dbReference type="EMBL" id="KAL3537280.1"/>
    </source>
</evidence>
<feature type="compositionally biased region" description="Basic and acidic residues" evidence="1">
    <location>
        <begin position="51"/>
        <end position="62"/>
    </location>
</feature>
<accession>A0ABD3B180</accession>
<proteinExistence type="predicted"/>